<organism evidence="3 4">
    <name type="scientific">Eimeria maxima</name>
    <name type="common">Coccidian parasite</name>
    <dbReference type="NCBI Taxonomy" id="5804"/>
    <lineage>
        <taxon>Eukaryota</taxon>
        <taxon>Sar</taxon>
        <taxon>Alveolata</taxon>
        <taxon>Apicomplexa</taxon>
        <taxon>Conoidasida</taxon>
        <taxon>Coccidia</taxon>
        <taxon>Eucoccidiorida</taxon>
        <taxon>Eimeriorina</taxon>
        <taxon>Eimeriidae</taxon>
        <taxon>Eimeria</taxon>
    </lineage>
</organism>
<dbReference type="SUPFAM" id="SSF50494">
    <property type="entry name" value="Trypsin-like serine proteases"/>
    <property type="match status" value="1"/>
</dbReference>
<feature type="domain" description="PDZ" evidence="2">
    <location>
        <begin position="369"/>
        <end position="408"/>
    </location>
</feature>
<reference evidence="3" key="1">
    <citation type="submission" date="2013-10" db="EMBL/GenBank/DDBJ databases">
        <title>Genomic analysis of the causative agents of coccidiosis in chickens.</title>
        <authorList>
            <person name="Reid A.J."/>
            <person name="Blake D."/>
            <person name="Billington K."/>
            <person name="Browne H."/>
            <person name="Dunn M."/>
            <person name="Hung S."/>
            <person name="Kawahara F."/>
            <person name="Miranda-Saavedra D."/>
            <person name="Mourier T."/>
            <person name="Nagra H."/>
            <person name="Otto T.D."/>
            <person name="Rawlings N."/>
            <person name="Sanchez A."/>
            <person name="Sanders M."/>
            <person name="Subramaniam C."/>
            <person name="Tay Y."/>
            <person name="Dear P."/>
            <person name="Doerig C."/>
            <person name="Gruber A."/>
            <person name="Parkinson J."/>
            <person name="Shirley M."/>
            <person name="Wan K.L."/>
            <person name="Berriman M."/>
            <person name="Tomley F."/>
            <person name="Pain A."/>
        </authorList>
    </citation>
    <scope>NUCLEOTIDE SEQUENCE [LARGE SCALE GENOMIC DNA]</scope>
    <source>
        <strain evidence="3">Weybridge</strain>
    </source>
</reference>
<dbReference type="Pfam" id="PF13365">
    <property type="entry name" value="Trypsin_2"/>
    <property type="match status" value="1"/>
</dbReference>
<protein>
    <recommendedName>
        <fullName evidence="2">PDZ domain-containing protein</fullName>
    </recommendedName>
</protein>
<comment type="similarity">
    <text evidence="1">Belongs to the peptidase S1C family.</text>
</comment>
<dbReference type="AlphaFoldDB" id="U6M338"/>
<dbReference type="SUPFAM" id="SSF50156">
    <property type="entry name" value="PDZ domain-like"/>
    <property type="match status" value="1"/>
</dbReference>
<dbReference type="VEuPathDB" id="ToxoDB:EMWEY_00002740"/>
<accession>U6M338</accession>
<dbReference type="InterPro" id="IPR001478">
    <property type="entry name" value="PDZ"/>
</dbReference>
<dbReference type="GeneID" id="25334260"/>
<dbReference type="Pfam" id="PF17820">
    <property type="entry name" value="PDZ_6"/>
    <property type="match status" value="1"/>
</dbReference>
<evidence type="ECO:0000313" key="3">
    <source>
        <dbReference type="EMBL" id="CDJ58627.1"/>
    </source>
</evidence>
<dbReference type="EMBL" id="HG719760">
    <property type="protein sequence ID" value="CDJ58627.1"/>
    <property type="molecule type" value="Genomic_DNA"/>
</dbReference>
<dbReference type="Proteomes" id="UP000030763">
    <property type="component" value="Unassembled WGS sequence"/>
</dbReference>
<name>U6M338_EIMMA</name>
<evidence type="ECO:0000256" key="1">
    <source>
        <dbReference type="ARBA" id="ARBA00010541"/>
    </source>
</evidence>
<dbReference type="InterPro" id="IPR043504">
    <property type="entry name" value="Peptidase_S1_PA_chymotrypsin"/>
</dbReference>
<evidence type="ECO:0000313" key="4">
    <source>
        <dbReference type="Proteomes" id="UP000030763"/>
    </source>
</evidence>
<dbReference type="OrthoDB" id="4217619at2759"/>
<dbReference type="PANTHER" id="PTHR22939:SF129">
    <property type="entry name" value="SERINE PROTEASE HTRA2, MITOCHONDRIAL"/>
    <property type="match status" value="1"/>
</dbReference>
<dbReference type="RefSeq" id="XP_013335275.1">
    <property type="nucleotide sequence ID" value="XM_013479821.1"/>
</dbReference>
<keyword evidence="4" id="KW-1185">Reference proteome</keyword>
<gene>
    <name evidence="3" type="ORF">EMWEY_00002740</name>
</gene>
<proteinExistence type="inferred from homology"/>
<dbReference type="GO" id="GO:0004252">
    <property type="term" value="F:serine-type endopeptidase activity"/>
    <property type="evidence" value="ECO:0007669"/>
    <property type="project" value="TreeGrafter"/>
</dbReference>
<reference evidence="3" key="2">
    <citation type="submission" date="2013-10" db="EMBL/GenBank/DDBJ databases">
        <authorList>
            <person name="Aslett M."/>
        </authorList>
    </citation>
    <scope>NUCLEOTIDE SEQUENCE [LARGE SCALE GENOMIC DNA]</scope>
    <source>
        <strain evidence="3">Weybridge</strain>
    </source>
</reference>
<dbReference type="InterPro" id="IPR009003">
    <property type="entry name" value="Peptidase_S1_PA"/>
</dbReference>
<dbReference type="PROSITE" id="PS50106">
    <property type="entry name" value="PDZ"/>
    <property type="match status" value="1"/>
</dbReference>
<dbReference type="PANTHER" id="PTHR22939">
    <property type="entry name" value="SERINE PROTEASE FAMILY S1C HTRA-RELATED"/>
    <property type="match status" value="1"/>
</dbReference>
<dbReference type="GO" id="GO:0006508">
    <property type="term" value="P:proteolysis"/>
    <property type="evidence" value="ECO:0007669"/>
    <property type="project" value="TreeGrafter"/>
</dbReference>
<dbReference type="InterPro" id="IPR041489">
    <property type="entry name" value="PDZ_6"/>
</dbReference>
<sequence>MMRHHYLRSLTASLSASTGSRCLAPLPGKSGSGGLEAVLGLRLLHTGKACEVVSLTYDHAAQTVGTRLRKTPLTVFWLCVGSITAAGAFACLQDSHRHQVQLDTGGAHARAQYTSTVLRSTILSGVLNCKEWWLSDVSTAVSSSPAVFRGGAPAFCKELSRQHIQREQQHLPQPLKPQHIFEMMKPLVVRVYAVLRTQTPSDRRTRKQTKVEEDQEMLLEKLHFLGSGFFFDDQGHIVTAAHVVLRRNDLKIDAVVSQNAHESKERLVKGEFVSFPLAIKDAFGRLHAAHLCGLDETTDVAVLRLDDPLEQRDMPHVRGSMSGAPVFNMEGSIVGMLVKKFDICGLALPSSLVLRVAESLRDSGEFRVLSIESGLKVCGVTPGSPADEAGVRQGDRIINVKGEAIDSIGRVSLSSPFAVSRVYNAEHHRVGQLVTRKDFGDVSYAFSFERSFCSTGGGPWKSLCNEAHEQSVYCWTSAREGSPRKSRCNEPHS</sequence>
<evidence type="ECO:0000259" key="2">
    <source>
        <dbReference type="PROSITE" id="PS50106"/>
    </source>
</evidence>
<dbReference type="Gene3D" id="2.30.42.10">
    <property type="match status" value="1"/>
</dbReference>
<dbReference type="Gene3D" id="2.40.10.10">
    <property type="entry name" value="Trypsin-like serine proteases"/>
    <property type="match status" value="1"/>
</dbReference>
<dbReference type="InterPro" id="IPR036034">
    <property type="entry name" value="PDZ_sf"/>
</dbReference>